<keyword evidence="4 7" id="KW-0812">Transmembrane</keyword>
<dbReference type="GO" id="GO:0016020">
    <property type="term" value="C:membrane"/>
    <property type="evidence" value="ECO:0007669"/>
    <property type="project" value="UniProtKB-SubCell"/>
</dbReference>
<evidence type="ECO:0000256" key="2">
    <source>
        <dbReference type="ARBA" id="ARBA00022448"/>
    </source>
</evidence>
<evidence type="ECO:0000256" key="7">
    <source>
        <dbReference type="SAM" id="Phobius"/>
    </source>
</evidence>
<keyword evidence="2" id="KW-0813">Transport</keyword>
<organism evidence="8 9">
    <name type="scientific">Thauera phenylacetica B4P</name>
    <dbReference type="NCBI Taxonomy" id="1234382"/>
    <lineage>
        <taxon>Bacteria</taxon>
        <taxon>Pseudomonadati</taxon>
        <taxon>Pseudomonadota</taxon>
        <taxon>Betaproteobacteria</taxon>
        <taxon>Rhodocyclales</taxon>
        <taxon>Zoogloeaceae</taxon>
        <taxon>Thauera</taxon>
    </lineage>
</organism>
<evidence type="ECO:0000313" key="9">
    <source>
        <dbReference type="Proteomes" id="UP000013047"/>
    </source>
</evidence>
<evidence type="ECO:0000256" key="5">
    <source>
        <dbReference type="ARBA" id="ARBA00022989"/>
    </source>
</evidence>
<comment type="subcellular location">
    <subcellularLocation>
        <location evidence="1">Membrane</location>
        <topology evidence="1">Multi-pass membrane protein</topology>
    </subcellularLocation>
</comment>
<dbReference type="Proteomes" id="UP000013047">
    <property type="component" value="Unassembled WGS sequence"/>
</dbReference>
<evidence type="ECO:0000256" key="6">
    <source>
        <dbReference type="ARBA" id="ARBA00023136"/>
    </source>
</evidence>
<dbReference type="OrthoDB" id="3435874at2"/>
<feature type="transmembrane region" description="Helical" evidence="7">
    <location>
        <begin position="6"/>
        <end position="27"/>
    </location>
</feature>
<dbReference type="PANTHER" id="PTHR36838:SF3">
    <property type="entry name" value="TRANSPORTER AUXIN EFFLUX CARRIER EC FAMILY"/>
    <property type="match status" value="1"/>
</dbReference>
<dbReference type="EMBL" id="AMXF01000011">
    <property type="protein sequence ID" value="ENO98490.1"/>
    <property type="molecule type" value="Genomic_DNA"/>
</dbReference>
<evidence type="ECO:0000313" key="8">
    <source>
        <dbReference type="EMBL" id="ENO98490.1"/>
    </source>
</evidence>
<dbReference type="GO" id="GO:0055085">
    <property type="term" value="P:transmembrane transport"/>
    <property type="evidence" value="ECO:0007669"/>
    <property type="project" value="InterPro"/>
</dbReference>
<keyword evidence="6 7" id="KW-0472">Membrane</keyword>
<feature type="transmembrane region" description="Helical" evidence="7">
    <location>
        <begin position="256"/>
        <end position="276"/>
    </location>
</feature>
<accession>N6Z3M4</accession>
<feature type="transmembrane region" description="Helical" evidence="7">
    <location>
        <begin position="125"/>
        <end position="146"/>
    </location>
</feature>
<feature type="transmembrane region" description="Helical" evidence="7">
    <location>
        <begin position="228"/>
        <end position="250"/>
    </location>
</feature>
<dbReference type="Pfam" id="PF03547">
    <property type="entry name" value="Mem_trans"/>
    <property type="match status" value="1"/>
</dbReference>
<keyword evidence="5 7" id="KW-1133">Transmembrane helix</keyword>
<reference evidence="8 9" key="1">
    <citation type="submission" date="2012-09" db="EMBL/GenBank/DDBJ databases">
        <title>Draft Genome Sequences of 6 Strains from Genus Thauera.</title>
        <authorList>
            <person name="Liu B."/>
            <person name="Shapleigh J.P."/>
            <person name="Frostegard A.H."/>
        </authorList>
    </citation>
    <scope>NUCLEOTIDE SEQUENCE [LARGE SCALE GENOMIC DNA]</scope>
    <source>
        <strain evidence="8 9">B4P</strain>
    </source>
</reference>
<feature type="transmembrane region" description="Helical" evidence="7">
    <location>
        <begin position="34"/>
        <end position="53"/>
    </location>
</feature>
<feature type="transmembrane region" description="Helical" evidence="7">
    <location>
        <begin position="167"/>
        <end position="188"/>
    </location>
</feature>
<feature type="transmembrane region" description="Helical" evidence="7">
    <location>
        <begin position="288"/>
        <end position="307"/>
    </location>
</feature>
<proteinExistence type="predicted"/>
<evidence type="ECO:0000256" key="1">
    <source>
        <dbReference type="ARBA" id="ARBA00004141"/>
    </source>
</evidence>
<comment type="caution">
    <text evidence="8">The sequence shown here is derived from an EMBL/GenBank/DDBJ whole genome shotgun (WGS) entry which is preliminary data.</text>
</comment>
<evidence type="ECO:0000256" key="3">
    <source>
        <dbReference type="ARBA" id="ARBA00022475"/>
    </source>
</evidence>
<gene>
    <name evidence="8" type="ORF">C667_03578</name>
</gene>
<dbReference type="PANTHER" id="PTHR36838">
    <property type="entry name" value="AUXIN EFFLUX CARRIER FAMILY PROTEIN"/>
    <property type="match status" value="1"/>
</dbReference>
<dbReference type="InterPro" id="IPR004776">
    <property type="entry name" value="Mem_transp_PIN-like"/>
</dbReference>
<dbReference type="RefSeq" id="WP_004357056.1">
    <property type="nucleotide sequence ID" value="NZ_AMXF01000011.1"/>
</dbReference>
<protein>
    <submittedName>
        <fullName evidence="8">Permease</fullName>
    </submittedName>
</protein>
<feature type="transmembrane region" description="Helical" evidence="7">
    <location>
        <begin position="200"/>
        <end position="221"/>
    </location>
</feature>
<feature type="transmembrane region" description="Helical" evidence="7">
    <location>
        <begin position="95"/>
        <end position="119"/>
    </location>
</feature>
<dbReference type="AlphaFoldDB" id="N6Z3M4"/>
<sequence>MLDILAITTPIFLIIGLGFIAVRAGLFSSVEIRVLGRFVIQFALPAMLFLTLTRSSVAEILNLRLLFAYLIGSLLAFAVAVTAARFVLGRNSLAAVVVGMGSSMSNSMFIGLPVVLQVLGPTASLAVAMVVIVENLLMLPLLLAAAETLGNRDATLWRALSRTLGRLLRNPMILAISAGFVASLSGLALPAPVLKAIDMLALGSAGISLFVVGGSLAGVVLGGLLGGVALVSFMKLCVHPLAVLAAVMLVPGIEPAVRMAAVLFGCMPMFSIYPILSQQYALEREAAAALVLTTVVSFFSITLWIWVASRSALFPGVDLR</sequence>
<keyword evidence="3" id="KW-1003">Cell membrane</keyword>
<keyword evidence="9" id="KW-1185">Reference proteome</keyword>
<evidence type="ECO:0000256" key="4">
    <source>
        <dbReference type="ARBA" id="ARBA00022692"/>
    </source>
</evidence>
<name>N6Z3M4_9RHOO</name>
<feature type="transmembrane region" description="Helical" evidence="7">
    <location>
        <begin position="65"/>
        <end position="88"/>
    </location>
</feature>